<dbReference type="EMBL" id="JAFEUC010000006">
    <property type="protein sequence ID" value="MBM7077437.1"/>
    <property type="molecule type" value="Genomic_DNA"/>
</dbReference>
<dbReference type="CDD" id="cd00090">
    <property type="entry name" value="HTH_ARSR"/>
    <property type="match status" value="1"/>
</dbReference>
<accession>A0ABS2ISX5</accession>
<dbReference type="InterPro" id="IPR036390">
    <property type="entry name" value="WH_DNA-bd_sf"/>
</dbReference>
<dbReference type="PANTHER" id="PTHR30595">
    <property type="entry name" value="GLPR-RELATED TRANSCRIPTIONAL REPRESSOR"/>
    <property type="match status" value="1"/>
</dbReference>
<dbReference type="Gene3D" id="3.30.950.30">
    <property type="entry name" value="Schlafen, AAA domain"/>
    <property type="match status" value="1"/>
</dbReference>
<evidence type="ECO:0000313" key="2">
    <source>
        <dbReference type="EMBL" id="MBM7077437.1"/>
    </source>
</evidence>
<protein>
    <submittedName>
        <fullName evidence="2">DNA binding domain-containing protein</fullName>
    </submittedName>
</protein>
<proteinExistence type="predicted"/>
<dbReference type="RefSeq" id="WP_204925410.1">
    <property type="nucleotide sequence ID" value="NZ_JAFEUC010000006.1"/>
</dbReference>
<dbReference type="SUPFAM" id="SSF46785">
    <property type="entry name" value="Winged helix' DNA-binding domain"/>
    <property type="match status" value="1"/>
</dbReference>
<organism evidence="2 3">
    <name type="scientific">Micromonospora humida</name>
    <dbReference type="NCBI Taxonomy" id="2809018"/>
    <lineage>
        <taxon>Bacteria</taxon>
        <taxon>Bacillati</taxon>
        <taxon>Actinomycetota</taxon>
        <taxon>Actinomycetes</taxon>
        <taxon>Micromonosporales</taxon>
        <taxon>Micromonosporaceae</taxon>
        <taxon>Micromonospora</taxon>
    </lineage>
</organism>
<gene>
    <name evidence="2" type="ORF">JQX11_13970</name>
</gene>
<dbReference type="Proteomes" id="UP001518872">
    <property type="component" value="Unassembled WGS sequence"/>
</dbReference>
<evidence type="ECO:0000256" key="1">
    <source>
        <dbReference type="SAM" id="MobiDB-lite"/>
    </source>
</evidence>
<comment type="caution">
    <text evidence="2">The sequence shown here is derived from an EMBL/GenBank/DDBJ whole genome shotgun (WGS) entry which is preliminary data.</text>
</comment>
<sequence>MTEDVADLVQTLREAGGDTTSVEVKAAAGGLPVSLTSSLSALANLPGGGTIILGLDERTGFRPVPLADPQILKQGLATKARAYTPPVRLSIDDGVVDGKPVIVARVHECDPSAKPCRVTATGTAYLRGYDGDFPLSDLETQGFLTARRPPLFDRQPVDGASFDDLDPDLVASFLATVRERDATGLGRFTDDAELLRRAGVTVSGGRPTTAGLLALGVHPQQFFPRYVIQASAEPLPHDPPGARARNQITITGPIPRMLDTALDWARRTFDTVIVANPDGSVTDRPVYPLVAFREIIANALIHRDLDHWSQAFAIEVRLRRDRLVITNPGGLYGITVDRLGHDAVTSARNGLLVAICQHVRSAATGGRVIEALASGIPTIAHELSDHALPPAQYVDFNIRFTVLLRGPAANSTSPALNATELRIYDALGPAPRTVAQLEVILDLTGPNIRKALRSLRNRGLVHQDGGRGRTTTYRHSLTPRG</sequence>
<dbReference type="InterPro" id="IPR011991">
    <property type="entry name" value="ArsR-like_HTH"/>
</dbReference>
<name>A0ABS2ISX5_9ACTN</name>
<dbReference type="InterPro" id="IPR038461">
    <property type="entry name" value="Schlafen_AlbA_2_dom_sf"/>
</dbReference>
<feature type="region of interest" description="Disordered" evidence="1">
    <location>
        <begin position="461"/>
        <end position="481"/>
    </location>
</feature>
<keyword evidence="3" id="KW-1185">Reference proteome</keyword>
<dbReference type="InterPro" id="IPR038475">
    <property type="entry name" value="RecG_C_sf"/>
</dbReference>
<dbReference type="Gene3D" id="3.30.565.60">
    <property type="match status" value="1"/>
</dbReference>
<evidence type="ECO:0000313" key="3">
    <source>
        <dbReference type="Proteomes" id="UP001518872"/>
    </source>
</evidence>
<dbReference type="Pfam" id="PF13749">
    <property type="entry name" value="HATPase_c_4"/>
    <property type="match status" value="1"/>
</dbReference>
<reference evidence="2 3" key="1">
    <citation type="submission" date="2021-02" db="EMBL/GenBank/DDBJ databases">
        <authorList>
            <person name="Ra J.-S."/>
        </authorList>
    </citation>
    <scope>NUCLEOTIDE SEQUENCE [LARGE SCALE GENOMIC DNA]</scope>
    <source>
        <strain evidence="2 3">MMS20-R1-14</strain>
    </source>
</reference>
<dbReference type="InterPro" id="IPR036388">
    <property type="entry name" value="WH-like_DNA-bd_sf"/>
</dbReference>
<dbReference type="PANTHER" id="PTHR30595:SF6">
    <property type="entry name" value="SCHLAFEN ALBA-2 DOMAIN-CONTAINING PROTEIN"/>
    <property type="match status" value="1"/>
</dbReference>
<dbReference type="Gene3D" id="1.10.10.10">
    <property type="entry name" value="Winged helix-like DNA-binding domain superfamily/Winged helix DNA-binding domain"/>
    <property type="match status" value="1"/>
</dbReference>